<name>A0A6N7Y0E8_9FIRM</name>
<keyword evidence="2" id="KW-1185">Reference proteome</keyword>
<comment type="caution">
    <text evidence="1">The sequence shown here is derived from an EMBL/GenBank/DDBJ whole genome shotgun (WGS) entry which is preliminary data.</text>
</comment>
<dbReference type="RefSeq" id="WP_154440505.1">
    <property type="nucleotide sequence ID" value="NZ_VUNQ01000021.1"/>
</dbReference>
<evidence type="ECO:0000313" key="1">
    <source>
        <dbReference type="EMBL" id="MSU01958.1"/>
    </source>
</evidence>
<proteinExistence type="predicted"/>
<gene>
    <name evidence="1" type="ORF">FYJ83_10805</name>
</gene>
<organism evidence="1 2">
    <name type="scientific">Tissierella pigra</name>
    <dbReference type="NCBI Taxonomy" id="2607614"/>
    <lineage>
        <taxon>Bacteria</taxon>
        <taxon>Bacillati</taxon>
        <taxon>Bacillota</taxon>
        <taxon>Tissierellia</taxon>
        <taxon>Tissierellales</taxon>
        <taxon>Tissierellaceae</taxon>
        <taxon>Tissierella</taxon>
    </lineage>
</organism>
<sequence>MGKLVYTYKEFIVIEDDYKDGHIIINTKGKYHNHGHVKYLGTCKNLLKMIDKKIIPYSPYLRGTVLRISLDEKYKQRVLSKVDKDNQKPKFYKVQKGVRK</sequence>
<protein>
    <submittedName>
        <fullName evidence="1">Uncharacterized protein</fullName>
    </submittedName>
</protein>
<evidence type="ECO:0000313" key="2">
    <source>
        <dbReference type="Proteomes" id="UP000469523"/>
    </source>
</evidence>
<dbReference type="Proteomes" id="UP000469523">
    <property type="component" value="Unassembled WGS sequence"/>
</dbReference>
<accession>A0A6N7Y0E8</accession>
<dbReference type="AlphaFoldDB" id="A0A6N7Y0E8"/>
<reference evidence="1 2" key="1">
    <citation type="submission" date="2019-09" db="EMBL/GenBank/DDBJ databases">
        <title>In-depth cultivation of the pig gut microbiome towards novel bacterial diversity and tailored functional studies.</title>
        <authorList>
            <person name="Wylensek D."/>
            <person name="Hitch T.C.A."/>
            <person name="Clavel T."/>
        </authorList>
    </citation>
    <scope>NUCLEOTIDE SEQUENCE [LARGE SCALE GENOMIC DNA]</scope>
    <source>
        <strain evidence="1 2">WCA3-693-APC-4?</strain>
    </source>
</reference>
<dbReference type="EMBL" id="VUNQ01000021">
    <property type="protein sequence ID" value="MSU01958.1"/>
    <property type="molecule type" value="Genomic_DNA"/>
</dbReference>